<comment type="caution">
    <text evidence="2">The sequence shown here is derived from an EMBL/GenBank/DDBJ whole genome shotgun (WGS) entry which is preliminary data.</text>
</comment>
<gene>
    <name evidence="2" type="ORF">Rhopal_002065-T1</name>
</gene>
<feature type="transmembrane region" description="Helical" evidence="1">
    <location>
        <begin position="225"/>
        <end position="244"/>
    </location>
</feature>
<feature type="transmembrane region" description="Helical" evidence="1">
    <location>
        <begin position="115"/>
        <end position="137"/>
    </location>
</feature>
<sequence>MPNMLTTERAVFYAALLPLFLTGMNTVQYITYLRHYRGHRLSAWLVTVAYFAVLVKSGCDIATLDAEYLDGSAVFFTSEWPLSAQIGTIVLRIPQLCMHIWLLERVAVISNRNPLLVGVGAVLCLVELVASIGTAVWRFRLKSFYIYAHQTGPWLSIWSFTLFAADLYLATTFISCVMCRRRGILSVRLSRALRALIPLALSASVPTALLALALSISYVCRSPLFLIWQGILPPTYCACMLFALNERGRTKEERERTEADAQRWACERANARGGGRGGRPCERWIGSPAISQFGGASAVGIEEMLEGAKNAGGDHWV</sequence>
<feature type="transmembrane region" description="Helical" evidence="1">
    <location>
        <begin position="43"/>
        <end position="64"/>
    </location>
</feature>
<dbReference type="AlphaFoldDB" id="A0AAV5G9E8"/>
<keyword evidence="3" id="KW-1185">Reference proteome</keyword>
<dbReference type="Proteomes" id="UP001342314">
    <property type="component" value="Unassembled WGS sequence"/>
</dbReference>
<feature type="transmembrane region" description="Helical" evidence="1">
    <location>
        <begin position="157"/>
        <end position="178"/>
    </location>
</feature>
<evidence type="ECO:0000256" key="1">
    <source>
        <dbReference type="SAM" id="Phobius"/>
    </source>
</evidence>
<feature type="transmembrane region" description="Helical" evidence="1">
    <location>
        <begin position="199"/>
        <end position="219"/>
    </location>
</feature>
<proteinExistence type="predicted"/>
<evidence type="ECO:0000313" key="3">
    <source>
        <dbReference type="Proteomes" id="UP001342314"/>
    </source>
</evidence>
<evidence type="ECO:0000313" key="2">
    <source>
        <dbReference type="EMBL" id="GJN89091.1"/>
    </source>
</evidence>
<feature type="transmembrane region" description="Helical" evidence="1">
    <location>
        <begin position="84"/>
        <end position="103"/>
    </location>
</feature>
<accession>A0AAV5G9E8</accession>
<protein>
    <submittedName>
        <fullName evidence="2">Uncharacterized protein</fullName>
    </submittedName>
</protein>
<keyword evidence="1" id="KW-0472">Membrane</keyword>
<keyword evidence="1" id="KW-1133">Transmembrane helix</keyword>
<organism evidence="2 3">
    <name type="scientific">Rhodotorula paludigena</name>
    <dbReference type="NCBI Taxonomy" id="86838"/>
    <lineage>
        <taxon>Eukaryota</taxon>
        <taxon>Fungi</taxon>
        <taxon>Dikarya</taxon>
        <taxon>Basidiomycota</taxon>
        <taxon>Pucciniomycotina</taxon>
        <taxon>Microbotryomycetes</taxon>
        <taxon>Sporidiobolales</taxon>
        <taxon>Sporidiobolaceae</taxon>
        <taxon>Rhodotorula</taxon>
    </lineage>
</organism>
<keyword evidence="1" id="KW-0812">Transmembrane</keyword>
<reference evidence="2 3" key="1">
    <citation type="submission" date="2021-12" db="EMBL/GenBank/DDBJ databases">
        <title>High titer production of polyol ester of fatty acids by Rhodotorula paludigena BS15 towards product separation-free biomass refinery.</title>
        <authorList>
            <person name="Mano J."/>
            <person name="Ono H."/>
            <person name="Tanaka T."/>
            <person name="Naito K."/>
            <person name="Sushida H."/>
            <person name="Ike M."/>
            <person name="Tokuyasu K."/>
            <person name="Kitaoka M."/>
        </authorList>
    </citation>
    <scope>NUCLEOTIDE SEQUENCE [LARGE SCALE GENOMIC DNA]</scope>
    <source>
        <strain evidence="2 3">BS15</strain>
    </source>
</reference>
<name>A0AAV5G9E8_9BASI</name>
<feature type="transmembrane region" description="Helical" evidence="1">
    <location>
        <begin position="12"/>
        <end position="31"/>
    </location>
</feature>
<dbReference type="EMBL" id="BQKY01000004">
    <property type="protein sequence ID" value="GJN89091.1"/>
    <property type="molecule type" value="Genomic_DNA"/>
</dbReference>